<proteinExistence type="predicted"/>
<evidence type="ECO:0000313" key="2">
    <source>
        <dbReference type="EMBL" id="TDL25386.1"/>
    </source>
</evidence>
<reference evidence="2 3" key="1">
    <citation type="submission" date="2018-06" db="EMBL/GenBank/DDBJ databases">
        <title>A transcriptomic atlas of mushroom development highlights an independent origin of complex multicellularity.</title>
        <authorList>
            <consortium name="DOE Joint Genome Institute"/>
            <person name="Krizsan K."/>
            <person name="Almasi E."/>
            <person name="Merenyi Z."/>
            <person name="Sahu N."/>
            <person name="Viragh M."/>
            <person name="Koszo T."/>
            <person name="Mondo S."/>
            <person name="Kiss B."/>
            <person name="Balint B."/>
            <person name="Kues U."/>
            <person name="Barry K."/>
            <person name="Hegedus J.C."/>
            <person name="Henrissat B."/>
            <person name="Johnson J."/>
            <person name="Lipzen A."/>
            <person name="Ohm R."/>
            <person name="Nagy I."/>
            <person name="Pangilinan J."/>
            <person name="Yan J."/>
            <person name="Xiong Y."/>
            <person name="Grigoriev I.V."/>
            <person name="Hibbett D.S."/>
            <person name="Nagy L.G."/>
        </authorList>
    </citation>
    <scope>NUCLEOTIDE SEQUENCE [LARGE SCALE GENOMIC DNA]</scope>
    <source>
        <strain evidence="2 3">SZMC22713</strain>
    </source>
</reference>
<accession>A0A4Y7QDG2</accession>
<name>A0A4Y7QDG2_9AGAM</name>
<dbReference type="Proteomes" id="UP000294933">
    <property type="component" value="Unassembled WGS sequence"/>
</dbReference>
<keyword evidence="3" id="KW-1185">Reference proteome</keyword>
<dbReference type="InterPro" id="IPR001214">
    <property type="entry name" value="SET_dom"/>
</dbReference>
<dbReference type="PROSITE" id="PS50280">
    <property type="entry name" value="SET"/>
    <property type="match status" value="1"/>
</dbReference>
<dbReference type="PANTHER" id="PTHR47643:SF2">
    <property type="entry name" value="TPR DOMAIN PROTEIN (AFU_ORTHOLOGUE AFUA_5G12710)"/>
    <property type="match status" value="1"/>
</dbReference>
<dbReference type="AlphaFoldDB" id="A0A4Y7QDG2"/>
<dbReference type="PANTHER" id="PTHR47643">
    <property type="entry name" value="TPR DOMAIN PROTEIN (AFU_ORTHOLOGUE AFUA_5G12710)"/>
    <property type="match status" value="1"/>
</dbReference>
<dbReference type="OrthoDB" id="5945798at2759"/>
<dbReference type="InterPro" id="IPR053209">
    <property type="entry name" value="Gramillin-biosynth_MTr"/>
</dbReference>
<sequence>MKDVGGGRGVFVTRDVKIGELLMVCKPIACSPKTLPDKERFTALHHSSISSDMSPMSSIALWTKVAEKMWEDPSCAATISALYAGSECEPATDYPPALPSDSVYPPDAALQSCADIDVTRIERVCTLNSFGVIPLSKVEPEAAKPPDPSPDAIRTGLYALPSLCNHSCLPAVSRMFFGDVLVMRACRNLKKGDEVTLEYLPGEMPFPERQDALSKFDFICHCALCEADRADGDDARQRRELIASKFDAALWKNPEEPTLSRAAKFLSDMEQTFRDTEERQSMAGYVPNKSFQRGFVNFDEISRSFTCSCIGNTQDAVFPPKNAQVAK</sequence>
<evidence type="ECO:0000259" key="1">
    <source>
        <dbReference type="PROSITE" id="PS50280"/>
    </source>
</evidence>
<feature type="domain" description="SET" evidence="1">
    <location>
        <begin position="1"/>
        <end position="200"/>
    </location>
</feature>
<gene>
    <name evidence="2" type="ORF">BD410DRAFT_637663</name>
</gene>
<evidence type="ECO:0000313" key="3">
    <source>
        <dbReference type="Proteomes" id="UP000294933"/>
    </source>
</evidence>
<dbReference type="STRING" id="50990.A0A4Y7QDG2"/>
<dbReference type="Gene3D" id="2.170.270.10">
    <property type="entry name" value="SET domain"/>
    <property type="match status" value="1"/>
</dbReference>
<dbReference type="InterPro" id="IPR046341">
    <property type="entry name" value="SET_dom_sf"/>
</dbReference>
<dbReference type="SUPFAM" id="SSF82199">
    <property type="entry name" value="SET domain"/>
    <property type="match status" value="1"/>
</dbReference>
<dbReference type="EMBL" id="ML170164">
    <property type="protein sequence ID" value="TDL25386.1"/>
    <property type="molecule type" value="Genomic_DNA"/>
</dbReference>
<dbReference type="Pfam" id="PF00856">
    <property type="entry name" value="SET"/>
    <property type="match status" value="1"/>
</dbReference>
<protein>
    <recommendedName>
        <fullName evidence="1">SET domain-containing protein</fullName>
    </recommendedName>
</protein>
<dbReference type="VEuPathDB" id="FungiDB:BD410DRAFT_637663"/>
<organism evidence="2 3">
    <name type="scientific">Rickenella mellea</name>
    <dbReference type="NCBI Taxonomy" id="50990"/>
    <lineage>
        <taxon>Eukaryota</taxon>
        <taxon>Fungi</taxon>
        <taxon>Dikarya</taxon>
        <taxon>Basidiomycota</taxon>
        <taxon>Agaricomycotina</taxon>
        <taxon>Agaricomycetes</taxon>
        <taxon>Hymenochaetales</taxon>
        <taxon>Rickenellaceae</taxon>
        <taxon>Rickenella</taxon>
    </lineage>
</organism>